<accession>T0L5R0</accession>
<organism evidence="1 2">
    <name type="scientific">Vairimorpha apis BRL 01</name>
    <dbReference type="NCBI Taxonomy" id="1037528"/>
    <lineage>
        <taxon>Eukaryota</taxon>
        <taxon>Fungi</taxon>
        <taxon>Fungi incertae sedis</taxon>
        <taxon>Microsporidia</taxon>
        <taxon>Nosematidae</taxon>
        <taxon>Vairimorpha</taxon>
    </lineage>
</organism>
<dbReference type="EMBL" id="KE647341">
    <property type="protein sequence ID" value="EQB59998.1"/>
    <property type="molecule type" value="Genomic_DNA"/>
</dbReference>
<gene>
    <name evidence="1" type="ORF">NAPIS_ORF02446</name>
</gene>
<keyword evidence="2" id="KW-1185">Reference proteome</keyword>
<name>T0L5R0_9MICR</name>
<sequence>MLKKLENHLNIKATPSKISSILNTNPLQLFTYTKTYYKTKYKIHLSTKIPQEHFLGLCLVIYCDINNIVVDNEVIDFYFDVLYNNMCSELEIMEELEKENLVLRNRVVNEFEVIKDVWYEMCFDRL</sequence>
<evidence type="ECO:0000313" key="1">
    <source>
        <dbReference type="EMBL" id="EQB59998.1"/>
    </source>
</evidence>
<dbReference type="Proteomes" id="UP000053780">
    <property type="component" value="Unassembled WGS sequence"/>
</dbReference>
<dbReference type="VEuPathDB" id="MicrosporidiaDB:NAPIS_ORF02446"/>
<dbReference type="AlphaFoldDB" id="T0L5R0"/>
<proteinExistence type="predicted"/>
<reference evidence="1 2" key="1">
    <citation type="journal article" date="2013" name="BMC Genomics">
        <title>Genome sequencing and comparative genomics of honey bee microsporidia, Nosema apis reveal novel insights into host-parasite interactions.</title>
        <authorList>
            <person name="Chen Yp."/>
            <person name="Pettis J.S."/>
            <person name="Zhao Y."/>
            <person name="Liu X."/>
            <person name="Tallon L.J."/>
            <person name="Sadzewicz L.D."/>
            <person name="Li R."/>
            <person name="Zheng H."/>
            <person name="Huang S."/>
            <person name="Zhang X."/>
            <person name="Hamilton M.C."/>
            <person name="Pernal S.F."/>
            <person name="Melathopoulos A.P."/>
            <person name="Yan X."/>
            <person name="Evans J.D."/>
        </authorList>
    </citation>
    <scope>NUCLEOTIDE SEQUENCE [LARGE SCALE GENOMIC DNA]</scope>
    <source>
        <strain evidence="1 2">BRL 01</strain>
    </source>
</reference>
<evidence type="ECO:0000313" key="2">
    <source>
        <dbReference type="Proteomes" id="UP000053780"/>
    </source>
</evidence>
<protein>
    <submittedName>
        <fullName evidence="1">Uncharacterized protein</fullName>
    </submittedName>
</protein>
<dbReference type="HOGENOM" id="CLU_1982199_0_0_1"/>